<evidence type="ECO:0000313" key="2">
    <source>
        <dbReference type="Proteomes" id="UP000054558"/>
    </source>
</evidence>
<organism evidence="1 2">
    <name type="scientific">Klebsormidium nitens</name>
    <name type="common">Green alga</name>
    <name type="synonym">Ulothrix nitens</name>
    <dbReference type="NCBI Taxonomy" id="105231"/>
    <lineage>
        <taxon>Eukaryota</taxon>
        <taxon>Viridiplantae</taxon>
        <taxon>Streptophyta</taxon>
        <taxon>Klebsormidiophyceae</taxon>
        <taxon>Klebsormidiales</taxon>
        <taxon>Klebsormidiaceae</taxon>
        <taxon>Klebsormidium</taxon>
    </lineage>
</organism>
<dbReference type="EMBL" id="DF237518">
    <property type="protein sequence ID" value="GAQ89855.1"/>
    <property type="molecule type" value="Genomic_DNA"/>
</dbReference>
<gene>
    <name evidence="1" type="ORF">KFL_005690090</name>
</gene>
<reference evidence="1 2" key="1">
    <citation type="journal article" date="2014" name="Nat. Commun.">
        <title>Klebsormidium flaccidum genome reveals primary factors for plant terrestrial adaptation.</title>
        <authorList>
            <person name="Hori K."/>
            <person name="Maruyama F."/>
            <person name="Fujisawa T."/>
            <person name="Togashi T."/>
            <person name="Yamamoto N."/>
            <person name="Seo M."/>
            <person name="Sato S."/>
            <person name="Yamada T."/>
            <person name="Mori H."/>
            <person name="Tajima N."/>
            <person name="Moriyama T."/>
            <person name="Ikeuchi M."/>
            <person name="Watanabe M."/>
            <person name="Wada H."/>
            <person name="Kobayashi K."/>
            <person name="Saito M."/>
            <person name="Masuda T."/>
            <person name="Sasaki-Sekimoto Y."/>
            <person name="Mashiguchi K."/>
            <person name="Awai K."/>
            <person name="Shimojima M."/>
            <person name="Masuda S."/>
            <person name="Iwai M."/>
            <person name="Nobusawa T."/>
            <person name="Narise T."/>
            <person name="Kondo S."/>
            <person name="Saito H."/>
            <person name="Sato R."/>
            <person name="Murakawa M."/>
            <person name="Ihara Y."/>
            <person name="Oshima-Yamada Y."/>
            <person name="Ohtaka K."/>
            <person name="Satoh M."/>
            <person name="Sonobe K."/>
            <person name="Ishii M."/>
            <person name="Ohtani R."/>
            <person name="Kanamori-Sato M."/>
            <person name="Honoki R."/>
            <person name="Miyazaki D."/>
            <person name="Mochizuki H."/>
            <person name="Umetsu J."/>
            <person name="Higashi K."/>
            <person name="Shibata D."/>
            <person name="Kamiya Y."/>
            <person name="Sato N."/>
            <person name="Nakamura Y."/>
            <person name="Tabata S."/>
            <person name="Ida S."/>
            <person name="Kurokawa K."/>
            <person name="Ohta H."/>
        </authorList>
    </citation>
    <scope>NUCLEOTIDE SEQUENCE [LARGE SCALE GENOMIC DNA]</scope>
    <source>
        <strain evidence="1 2">NIES-2285</strain>
    </source>
</reference>
<protein>
    <submittedName>
        <fullName evidence="1">Uncharacterized protein</fullName>
    </submittedName>
</protein>
<proteinExistence type="predicted"/>
<keyword evidence="2" id="KW-1185">Reference proteome</keyword>
<name>A0A1Y1IG77_KLENI</name>
<sequence length="158" mass="18364">MWRHSWQETCTAQSSESASFPASKEAPLGLLLERLNSRDIMMPLKEVQKAFIQRKATVFVLRIMKTGSTGLQAIFSTRNQAECSPHLQKELKLPENLKQHCNRLYKLLNEAVFDPQCLDMRGWDAPEWVQPDCLPFISGDYESHLLDLRHVEQDRIYF</sequence>
<accession>A0A1Y1IG77</accession>
<evidence type="ECO:0000313" key="1">
    <source>
        <dbReference type="EMBL" id="GAQ89855.1"/>
    </source>
</evidence>
<dbReference type="AlphaFoldDB" id="A0A1Y1IG77"/>
<dbReference type="Proteomes" id="UP000054558">
    <property type="component" value="Unassembled WGS sequence"/>
</dbReference>